<keyword evidence="3" id="KW-0456">Lyase</keyword>
<dbReference type="EMBL" id="REFH01000014">
    <property type="protein sequence ID" value="RMA71617.1"/>
    <property type="molecule type" value="Genomic_DNA"/>
</dbReference>
<dbReference type="InterPro" id="IPR000192">
    <property type="entry name" value="Aminotrans_V_dom"/>
</dbReference>
<dbReference type="PANTHER" id="PTHR43586">
    <property type="entry name" value="CYSTEINE DESULFURASE"/>
    <property type="match status" value="1"/>
</dbReference>
<name>A0A3L9ZI32_9FLAO</name>
<dbReference type="Gene3D" id="3.40.640.10">
    <property type="entry name" value="Type I PLP-dependent aspartate aminotransferase-like (Major domain)"/>
    <property type="match status" value="1"/>
</dbReference>
<sequence>MKLKQSLEYNKYSFLNKLPFHAYVMKGFFIFRKLKYFLLLKLDVKSYKFISKRAFISRLFSFYSKENAKCLILTKVENDYLGKFNTFEVKFNLDMITKTATTQLEQYFQQFRKNIIGIDQEFESPYGQKQIVYTDWTASGRLYRPIEEKLMNEFGPFVANTHTETTISGTAMTKAYHRARHIIKEHVNASSDDVLITDGTGMTGVVNKFQRILGLKVPENLKNFINIPAEKKPVVFISHMEHHSNQTSWLETIADVEVIPSCEDGLFSVENLEILLDKYKERPFKIASITSCSNVTGIRTPYHEVAKIMHQHNGLCFVDFACSGPYVKIDMHPEDPESYLDAIFFSPHKFLGGPGTCGVLVFNKKLYQNLVPDNPGGGTVSWTNPWGEHKYIDNIEDREDGGTPGFLQVIKTALAIQLKDQMGIDNILKREHEIVENIFQELGDVSNIKILAAQHQDRLGVISFFIEDLHFNLGVKLLNDKFGIQTRGGCSCAGTYGHFLLHVDQETSTKLIDEITLGDLIRKPGWIRMSIHPTTTTEEIEYVCDGIKALAENHKSWALDYDYNPNSNEFINKNAQPLEDELVKNWFSL</sequence>
<keyword evidence="1" id="KW-0663">Pyridoxal phosphate</keyword>
<organism evidence="3 4">
    <name type="scientific">Flavobacterium weaverense</name>
    <dbReference type="NCBI Taxonomy" id="271156"/>
    <lineage>
        <taxon>Bacteria</taxon>
        <taxon>Pseudomonadati</taxon>
        <taxon>Bacteroidota</taxon>
        <taxon>Flavobacteriia</taxon>
        <taxon>Flavobacteriales</taxon>
        <taxon>Flavobacteriaceae</taxon>
        <taxon>Flavobacterium</taxon>
    </lineage>
</organism>
<dbReference type="Gene3D" id="3.90.1150.10">
    <property type="entry name" value="Aspartate Aminotransferase, domain 1"/>
    <property type="match status" value="1"/>
</dbReference>
<reference evidence="3 4" key="1">
    <citation type="submission" date="2018-10" db="EMBL/GenBank/DDBJ databases">
        <title>Genomic Encyclopedia of Archaeal and Bacterial Type Strains, Phase II (KMG-II): from individual species to whole genera.</title>
        <authorList>
            <person name="Goeker M."/>
        </authorList>
    </citation>
    <scope>NUCLEOTIDE SEQUENCE [LARGE SCALE GENOMIC DNA]</scope>
    <source>
        <strain evidence="3 4">DSM 19727</strain>
    </source>
</reference>
<dbReference type="InterPro" id="IPR015422">
    <property type="entry name" value="PyrdxlP-dep_Trfase_small"/>
</dbReference>
<proteinExistence type="predicted"/>
<accession>A0A3L9ZI32</accession>
<dbReference type="InterPro" id="IPR015424">
    <property type="entry name" value="PyrdxlP-dep_Trfase"/>
</dbReference>
<comment type="caution">
    <text evidence="3">The sequence shown here is derived from an EMBL/GenBank/DDBJ whole genome shotgun (WGS) entry which is preliminary data.</text>
</comment>
<evidence type="ECO:0000313" key="3">
    <source>
        <dbReference type="EMBL" id="RMA71617.1"/>
    </source>
</evidence>
<evidence type="ECO:0000313" key="4">
    <source>
        <dbReference type="Proteomes" id="UP000280368"/>
    </source>
</evidence>
<evidence type="ECO:0000259" key="2">
    <source>
        <dbReference type="Pfam" id="PF00266"/>
    </source>
</evidence>
<protein>
    <submittedName>
        <fullName evidence="3">Selenocysteine lyase/cysteine desulfurase</fullName>
    </submittedName>
</protein>
<gene>
    <name evidence="3" type="ORF">BC961_3006</name>
</gene>
<keyword evidence="4" id="KW-1185">Reference proteome</keyword>
<dbReference type="Pfam" id="PF00266">
    <property type="entry name" value="Aminotran_5"/>
    <property type="match status" value="1"/>
</dbReference>
<dbReference type="AlphaFoldDB" id="A0A3L9ZI32"/>
<dbReference type="GO" id="GO:0016829">
    <property type="term" value="F:lyase activity"/>
    <property type="evidence" value="ECO:0007669"/>
    <property type="project" value="UniProtKB-KW"/>
</dbReference>
<dbReference type="InterPro" id="IPR015421">
    <property type="entry name" value="PyrdxlP-dep_Trfase_major"/>
</dbReference>
<dbReference type="PANTHER" id="PTHR43586:SF8">
    <property type="entry name" value="CYSTEINE DESULFURASE 1, CHLOROPLASTIC"/>
    <property type="match status" value="1"/>
</dbReference>
<evidence type="ECO:0000256" key="1">
    <source>
        <dbReference type="ARBA" id="ARBA00022898"/>
    </source>
</evidence>
<dbReference type="Proteomes" id="UP000280368">
    <property type="component" value="Unassembled WGS sequence"/>
</dbReference>
<dbReference type="SUPFAM" id="SSF53383">
    <property type="entry name" value="PLP-dependent transferases"/>
    <property type="match status" value="1"/>
</dbReference>
<feature type="domain" description="Aminotransferase class V" evidence="2">
    <location>
        <begin position="132"/>
        <end position="543"/>
    </location>
</feature>